<protein>
    <recommendedName>
        <fullName evidence="13">Cytochrome b561 domain-containing protein</fullName>
    </recommendedName>
</protein>
<keyword evidence="4" id="KW-0349">Heme</keyword>
<evidence type="ECO:0000256" key="1">
    <source>
        <dbReference type="ARBA" id="ARBA00001970"/>
    </source>
</evidence>
<feature type="region of interest" description="Disordered" evidence="11">
    <location>
        <begin position="1"/>
        <end position="40"/>
    </location>
</feature>
<evidence type="ECO:0000256" key="2">
    <source>
        <dbReference type="ARBA" id="ARBA00004141"/>
    </source>
</evidence>
<dbReference type="InterPro" id="IPR006593">
    <property type="entry name" value="Cyt_b561/ferric_Rdtase_TM"/>
</dbReference>
<dbReference type="Gene3D" id="1.20.120.1770">
    <property type="match status" value="1"/>
</dbReference>
<organism evidence="14 15">
    <name type="scientific">Cyclotella atomus</name>
    <dbReference type="NCBI Taxonomy" id="382360"/>
    <lineage>
        <taxon>Eukaryota</taxon>
        <taxon>Sar</taxon>
        <taxon>Stramenopiles</taxon>
        <taxon>Ochrophyta</taxon>
        <taxon>Bacillariophyta</taxon>
        <taxon>Coscinodiscophyceae</taxon>
        <taxon>Thalassiosirophycidae</taxon>
        <taxon>Stephanodiscales</taxon>
        <taxon>Stephanodiscaceae</taxon>
        <taxon>Cyclotella</taxon>
    </lineage>
</organism>
<feature type="transmembrane region" description="Helical" evidence="12">
    <location>
        <begin position="273"/>
        <end position="292"/>
    </location>
</feature>
<feature type="transmembrane region" description="Helical" evidence="12">
    <location>
        <begin position="145"/>
        <end position="163"/>
    </location>
</feature>
<evidence type="ECO:0000256" key="9">
    <source>
        <dbReference type="ARBA" id="ARBA00023004"/>
    </source>
</evidence>
<evidence type="ECO:0000256" key="10">
    <source>
        <dbReference type="ARBA" id="ARBA00023136"/>
    </source>
</evidence>
<dbReference type="PANTHER" id="PTHR10106:SF0">
    <property type="entry name" value="LD36721P"/>
    <property type="match status" value="1"/>
</dbReference>
<comment type="caution">
    <text evidence="14">The sequence shown here is derived from an EMBL/GenBank/DDBJ whole genome shotgun (WGS) entry which is preliminary data.</text>
</comment>
<keyword evidence="7" id="KW-0249">Electron transport</keyword>
<accession>A0ABD3NJT9</accession>
<keyword evidence="9" id="KW-0408">Iron</keyword>
<evidence type="ECO:0000256" key="11">
    <source>
        <dbReference type="SAM" id="MobiDB-lite"/>
    </source>
</evidence>
<proteinExistence type="predicted"/>
<evidence type="ECO:0000256" key="6">
    <source>
        <dbReference type="ARBA" id="ARBA00022723"/>
    </source>
</evidence>
<evidence type="ECO:0000256" key="3">
    <source>
        <dbReference type="ARBA" id="ARBA00022448"/>
    </source>
</evidence>
<feature type="compositionally biased region" description="Polar residues" evidence="11">
    <location>
        <begin position="9"/>
        <end position="40"/>
    </location>
</feature>
<dbReference type="InterPro" id="IPR043205">
    <property type="entry name" value="CYB561/CYBRD1-like"/>
</dbReference>
<dbReference type="AlphaFoldDB" id="A0ABD3NJT9"/>
<keyword evidence="6" id="KW-0479">Metal-binding</keyword>
<evidence type="ECO:0000256" key="5">
    <source>
        <dbReference type="ARBA" id="ARBA00022692"/>
    </source>
</evidence>
<evidence type="ECO:0000259" key="13">
    <source>
        <dbReference type="PROSITE" id="PS50939"/>
    </source>
</evidence>
<dbReference type="Pfam" id="PF03188">
    <property type="entry name" value="Cytochrom_B561"/>
    <property type="match status" value="1"/>
</dbReference>
<sequence length="298" mass="32094">MEDPKADETSTPDWLQANPGYNATEDSSAPSTQNDGRDSTSSSFLQRLQKIATIISLLLSPISIILVSLWVSQKAMGGGGVSWKQGDSGRVFNWHPVLMITAYALMNVGVLVFRASGTSAYQSSLASSSAEAYSRKRGIMKSIHGTIWSLDFIFGIVAMLAVFKSHNDPISGYIANLYSFHSWVGILVLSFFTLQFIIGIASFSGLGGASRLGTPLLMEIHKYTGTYIHILATATIMLGIQEKEGFIGCSYTVNAPDLFPLLNYGLIPSACKISHGLGLVILAMGFCTNFALARFPAI</sequence>
<keyword evidence="3" id="KW-0813">Transport</keyword>
<feature type="domain" description="Cytochrome b561" evidence="13">
    <location>
        <begin position="55"/>
        <end position="293"/>
    </location>
</feature>
<dbReference type="SMART" id="SM00665">
    <property type="entry name" value="B561"/>
    <property type="match status" value="1"/>
</dbReference>
<evidence type="ECO:0000313" key="14">
    <source>
        <dbReference type="EMBL" id="KAL3775196.1"/>
    </source>
</evidence>
<dbReference type="GO" id="GO:0046872">
    <property type="term" value="F:metal ion binding"/>
    <property type="evidence" value="ECO:0007669"/>
    <property type="project" value="UniProtKB-KW"/>
</dbReference>
<feature type="transmembrane region" description="Helical" evidence="12">
    <location>
        <begin position="183"/>
        <end position="206"/>
    </location>
</feature>
<keyword evidence="15" id="KW-1185">Reference proteome</keyword>
<keyword evidence="5 12" id="KW-0812">Transmembrane</keyword>
<feature type="transmembrane region" description="Helical" evidence="12">
    <location>
        <begin position="51"/>
        <end position="71"/>
    </location>
</feature>
<evidence type="ECO:0000256" key="4">
    <source>
        <dbReference type="ARBA" id="ARBA00022617"/>
    </source>
</evidence>
<evidence type="ECO:0000256" key="7">
    <source>
        <dbReference type="ARBA" id="ARBA00022982"/>
    </source>
</evidence>
<dbReference type="PANTHER" id="PTHR10106">
    <property type="entry name" value="CYTOCHROME B561-RELATED"/>
    <property type="match status" value="1"/>
</dbReference>
<keyword evidence="8 12" id="KW-1133">Transmembrane helix</keyword>
<dbReference type="EMBL" id="JALLPJ020001164">
    <property type="protein sequence ID" value="KAL3775196.1"/>
    <property type="molecule type" value="Genomic_DNA"/>
</dbReference>
<name>A0ABD3NJT9_9STRA</name>
<evidence type="ECO:0000313" key="15">
    <source>
        <dbReference type="Proteomes" id="UP001530400"/>
    </source>
</evidence>
<keyword evidence="10 12" id="KW-0472">Membrane</keyword>
<comment type="cofactor">
    <cofactor evidence="1">
        <name>heme b</name>
        <dbReference type="ChEBI" id="CHEBI:60344"/>
    </cofactor>
</comment>
<evidence type="ECO:0000256" key="12">
    <source>
        <dbReference type="SAM" id="Phobius"/>
    </source>
</evidence>
<evidence type="ECO:0000256" key="8">
    <source>
        <dbReference type="ARBA" id="ARBA00022989"/>
    </source>
</evidence>
<comment type="subcellular location">
    <subcellularLocation>
        <location evidence="2">Membrane</location>
        <topology evidence="2">Multi-pass membrane protein</topology>
    </subcellularLocation>
</comment>
<dbReference type="GO" id="GO:0016020">
    <property type="term" value="C:membrane"/>
    <property type="evidence" value="ECO:0007669"/>
    <property type="project" value="UniProtKB-SubCell"/>
</dbReference>
<feature type="transmembrane region" description="Helical" evidence="12">
    <location>
        <begin position="91"/>
        <end position="113"/>
    </location>
</feature>
<reference evidence="14 15" key="1">
    <citation type="submission" date="2024-10" db="EMBL/GenBank/DDBJ databases">
        <title>Updated reference genomes for cyclostephanoid diatoms.</title>
        <authorList>
            <person name="Roberts W.R."/>
            <person name="Alverson A.J."/>
        </authorList>
    </citation>
    <scope>NUCLEOTIDE SEQUENCE [LARGE SCALE GENOMIC DNA]</scope>
    <source>
        <strain evidence="14 15">AJA010-31</strain>
    </source>
</reference>
<gene>
    <name evidence="14" type="ORF">ACHAWO_003812</name>
</gene>
<dbReference type="PROSITE" id="PS50939">
    <property type="entry name" value="CYTOCHROME_B561"/>
    <property type="match status" value="1"/>
</dbReference>
<dbReference type="Proteomes" id="UP001530400">
    <property type="component" value="Unassembled WGS sequence"/>
</dbReference>